<comment type="caution">
    <text evidence="3">The sequence shown here is derived from an EMBL/GenBank/DDBJ whole genome shotgun (WGS) entry which is preliminary data.</text>
</comment>
<evidence type="ECO:0000313" key="2">
    <source>
        <dbReference type="EMBL" id="RLP80912.1"/>
    </source>
</evidence>
<evidence type="ECO:0000313" key="4">
    <source>
        <dbReference type="Proteomes" id="UP000269438"/>
    </source>
</evidence>
<keyword evidence="1" id="KW-0472">Membrane</keyword>
<keyword evidence="4" id="KW-1185">Reference proteome</keyword>
<keyword evidence="1" id="KW-0812">Transmembrane</keyword>
<dbReference type="EMBL" id="RCUY01000011">
    <property type="protein sequence ID" value="RLP80912.1"/>
    <property type="molecule type" value="Genomic_DNA"/>
</dbReference>
<gene>
    <name evidence="3" type="ORF">D9V34_01480</name>
    <name evidence="2" type="ORF">D9V34_13775</name>
</gene>
<reference evidence="3 4" key="1">
    <citation type="submission" date="2018-10" db="EMBL/GenBank/DDBJ databases">
        <authorList>
            <person name="Li J."/>
        </authorList>
    </citation>
    <scope>NUCLEOTIDE SEQUENCE [LARGE SCALE GENOMIC DNA]</scope>
    <source>
        <strain evidence="3 4">JCM 11654</strain>
    </source>
</reference>
<feature type="transmembrane region" description="Helical" evidence="1">
    <location>
        <begin position="44"/>
        <end position="65"/>
    </location>
</feature>
<proteinExistence type="predicted"/>
<feature type="transmembrane region" description="Helical" evidence="1">
    <location>
        <begin position="12"/>
        <end position="32"/>
    </location>
</feature>
<protein>
    <submittedName>
        <fullName evidence="3">Uncharacterized protein</fullName>
    </submittedName>
</protein>
<name>A0A3L7AW02_9MICO</name>
<evidence type="ECO:0000256" key="1">
    <source>
        <dbReference type="SAM" id="Phobius"/>
    </source>
</evidence>
<dbReference type="AlphaFoldDB" id="A0A3L7AW02"/>
<accession>A0A3L7AW02</accession>
<evidence type="ECO:0000313" key="3">
    <source>
        <dbReference type="EMBL" id="RLP84697.1"/>
    </source>
</evidence>
<keyword evidence="1" id="KW-1133">Transmembrane helix</keyword>
<dbReference type="Proteomes" id="UP000269438">
    <property type="component" value="Unassembled WGS sequence"/>
</dbReference>
<organism evidence="3 4">
    <name type="scientific">Mycetocola lacteus</name>
    <dbReference type="NCBI Taxonomy" id="76637"/>
    <lineage>
        <taxon>Bacteria</taxon>
        <taxon>Bacillati</taxon>
        <taxon>Actinomycetota</taxon>
        <taxon>Actinomycetes</taxon>
        <taxon>Micrococcales</taxon>
        <taxon>Microbacteriaceae</taxon>
        <taxon>Mycetocola</taxon>
    </lineage>
</organism>
<dbReference type="EMBL" id="RCUY01000001">
    <property type="protein sequence ID" value="RLP84697.1"/>
    <property type="molecule type" value="Genomic_DNA"/>
</dbReference>
<sequence length="258" mass="28275">MTLRAGNVRGAALRFLLSPFAEAMTCVAILFGGMSFSTARGEPIGLIIGGMLIAIGVCPLLVRGFQSSAEGNLFRIATAQTGDTLTLLRSTVRLATELVVISPATRSRLGKNYLEDTVFRLWRTRFRGDSRVGIVLYVLSEDGQFWKPRVGVGAGISGARLPPMRVRGLSPLGWIGEITRENTEGVVRSRHRRDSELVIPLRAPDRVLGALRIMGVTENDHSKEFHVALMPYAEAMEFAIVAAEHRSIESRKDTGRRS</sequence>